<protein>
    <submittedName>
        <fullName evidence="1">Uncharacterized protein</fullName>
    </submittedName>
</protein>
<keyword evidence="2" id="KW-1185">Reference proteome</keyword>
<gene>
    <name evidence="1" type="ORF">SAMN04488101_101615</name>
</gene>
<proteinExistence type="predicted"/>
<dbReference type="EMBL" id="FWYB01000001">
    <property type="protein sequence ID" value="SMC60125.1"/>
    <property type="molecule type" value="Genomic_DNA"/>
</dbReference>
<name>A0A1W2AHF3_9SPHI</name>
<evidence type="ECO:0000313" key="2">
    <source>
        <dbReference type="Proteomes" id="UP000192678"/>
    </source>
</evidence>
<dbReference type="RefSeq" id="WP_084287176.1">
    <property type="nucleotide sequence ID" value="NZ_FWYB01000001.1"/>
</dbReference>
<dbReference type="Proteomes" id="UP000192678">
    <property type="component" value="Unassembled WGS sequence"/>
</dbReference>
<organism evidence="1 2">
    <name type="scientific">Pedobacter nyackensis</name>
    <dbReference type="NCBI Taxonomy" id="475255"/>
    <lineage>
        <taxon>Bacteria</taxon>
        <taxon>Pseudomonadati</taxon>
        <taxon>Bacteroidota</taxon>
        <taxon>Sphingobacteriia</taxon>
        <taxon>Sphingobacteriales</taxon>
        <taxon>Sphingobacteriaceae</taxon>
        <taxon>Pedobacter</taxon>
    </lineage>
</organism>
<accession>A0A1W2AHF3</accession>
<sequence length="259" mass="29760">MNAKLKVLTRRTILVVSATLLPFIVFPQLQEDTIEKKPALNEGKLTIGLYFNGNETPGFPNRNIYLHANYCLEEIVLHMQRQDVFLSNEGKSMTSTKDSLTGYILTDFNRRMSWEFDASIEPPKLVNSFSIDAKRKGHNFKDNNYPNVNNELENYTFVKDTLIDNRTFKKIISLSEFKNDSSLVNKVSTVYLDKELKIRFYPLSKYLDDKFGGTSTTLEILTGANITKMEYKYHDGLSLPDSNRIKKYISLAEKNLIGL</sequence>
<dbReference type="AlphaFoldDB" id="A0A1W2AHF3"/>
<evidence type="ECO:0000313" key="1">
    <source>
        <dbReference type="EMBL" id="SMC60125.1"/>
    </source>
</evidence>
<reference evidence="1 2" key="1">
    <citation type="submission" date="2017-04" db="EMBL/GenBank/DDBJ databases">
        <authorList>
            <person name="Afonso C.L."/>
            <person name="Miller P.J."/>
            <person name="Scott M.A."/>
            <person name="Spackman E."/>
            <person name="Goraichik I."/>
            <person name="Dimitrov K.M."/>
            <person name="Suarez D.L."/>
            <person name="Swayne D.E."/>
        </authorList>
    </citation>
    <scope>NUCLEOTIDE SEQUENCE [LARGE SCALE GENOMIC DNA]</scope>
    <source>
        <strain evidence="1 2">DSM 19625</strain>
    </source>
</reference>